<dbReference type="InterPro" id="IPR025255">
    <property type="entry name" value="DUF4202"/>
</dbReference>
<dbReference type="PANTHER" id="PTHR41729:SF1">
    <property type="entry name" value="GLUTAMYL-TRNA SYNTHETASE"/>
    <property type="match status" value="1"/>
</dbReference>
<gene>
    <name evidence="1" type="ORF">EV197_2676</name>
</gene>
<accession>A0A4Q7NZU2</accession>
<proteinExistence type="predicted"/>
<dbReference type="PANTHER" id="PTHR41729">
    <property type="entry name" value="GLUTAMYL-TRNA SYNTHETASE"/>
    <property type="match status" value="1"/>
</dbReference>
<dbReference type="AlphaFoldDB" id="A0A4Q7NZU2"/>
<reference evidence="1 2" key="1">
    <citation type="submission" date="2019-02" db="EMBL/GenBank/DDBJ databases">
        <title>Genomic Encyclopedia of Type Strains, Phase IV (KMG-IV): sequencing the most valuable type-strain genomes for metagenomic binning, comparative biology and taxonomic classification.</title>
        <authorList>
            <person name="Goeker M."/>
        </authorList>
    </citation>
    <scope>NUCLEOTIDE SEQUENCE [LARGE SCALE GENOMIC DNA]</scope>
    <source>
        <strain evidence="1 2">DSM 17196</strain>
    </source>
</reference>
<comment type="caution">
    <text evidence="1">The sequence shown here is derived from an EMBL/GenBank/DDBJ whole genome shotgun (WGS) entry which is preliminary data.</text>
</comment>
<protein>
    <submittedName>
        <fullName evidence="1">Uncharacterized protein DUF4202</fullName>
    </submittedName>
</protein>
<evidence type="ECO:0000313" key="2">
    <source>
        <dbReference type="Proteomes" id="UP000292262"/>
    </source>
</evidence>
<dbReference type="OrthoDB" id="9799165at2"/>
<evidence type="ECO:0000313" key="1">
    <source>
        <dbReference type="EMBL" id="RZS92538.1"/>
    </source>
</evidence>
<dbReference type="Proteomes" id="UP000292262">
    <property type="component" value="Unassembled WGS sequence"/>
</dbReference>
<dbReference type="EMBL" id="SGXE01000003">
    <property type="protein sequence ID" value="RZS92538.1"/>
    <property type="molecule type" value="Genomic_DNA"/>
</dbReference>
<dbReference type="Pfam" id="PF13875">
    <property type="entry name" value="DUF4202"/>
    <property type="match status" value="1"/>
</dbReference>
<keyword evidence="2" id="KW-1185">Reference proteome</keyword>
<organism evidence="1 2">
    <name type="scientific">Aquimarina brevivitae</name>
    <dbReference type="NCBI Taxonomy" id="323412"/>
    <lineage>
        <taxon>Bacteria</taxon>
        <taxon>Pseudomonadati</taxon>
        <taxon>Bacteroidota</taxon>
        <taxon>Flavobacteriia</taxon>
        <taxon>Flavobacteriales</taxon>
        <taxon>Flavobacteriaceae</taxon>
        <taxon>Aquimarina</taxon>
    </lineage>
</organism>
<dbReference type="RefSeq" id="WP_130287215.1">
    <property type="nucleotide sequence ID" value="NZ_SGXE01000003.1"/>
</dbReference>
<sequence length="197" mass="23375">MNTTKLNKTYDLIDQANAEDPNQEMVKSKALPKELIYGRRMTQMLIDYVRAPSLALLIATRAQHICRWQIPRSRYPKDRVGYLQWREDLKKFHADKTSSLLHQLDYDADTIQRVSFLLQKKQLKKDWEVQLLEDVACLVFLRYYAEDFIHKHTDEKVVSILKKTWKKMSEKARKKAIEFNYSSPLNQLLKEALEQNS</sequence>
<name>A0A4Q7NZU2_9FLAO</name>